<dbReference type="InterPro" id="IPR001647">
    <property type="entry name" value="HTH_TetR"/>
</dbReference>
<gene>
    <name evidence="5" type="ORF">Z045_11195</name>
</gene>
<reference evidence="5 6" key="2">
    <citation type="journal article" date="2016" name="Genome Announc.">
        <title>Draft Genome Sequence of a Versatile Hydrocarbon-Degrading Bacterium, Rhodococcus pyridinivorans Strain KG-16, Collected from Oil Fields in India.</title>
        <authorList>
            <person name="Aggarwal R.K."/>
            <person name="Dawar C."/>
            <person name="Phanindranath R."/>
            <person name="Mutnuri L."/>
            <person name="Dayal A.M."/>
        </authorList>
    </citation>
    <scope>NUCLEOTIDE SEQUENCE [LARGE SCALE GENOMIC DNA]</scope>
    <source>
        <strain evidence="5 6">KG-16</strain>
    </source>
</reference>
<dbReference type="PRINTS" id="PR00455">
    <property type="entry name" value="HTHTETR"/>
</dbReference>
<comment type="caution">
    <text evidence="5">The sequence shown here is derived from an EMBL/GenBank/DDBJ whole genome shotgun (WGS) entry which is preliminary data.</text>
</comment>
<dbReference type="InterPro" id="IPR050109">
    <property type="entry name" value="HTH-type_TetR-like_transc_reg"/>
</dbReference>
<organism evidence="5 6">
    <name type="scientific">Rhodococcus pyridinivorans KG-16</name>
    <dbReference type="NCBI Taxonomy" id="1441730"/>
    <lineage>
        <taxon>Bacteria</taxon>
        <taxon>Bacillati</taxon>
        <taxon>Actinomycetota</taxon>
        <taxon>Actinomycetes</taxon>
        <taxon>Mycobacteriales</taxon>
        <taxon>Nocardiaceae</taxon>
        <taxon>Rhodococcus</taxon>
    </lineage>
</organism>
<dbReference type="Proteomes" id="UP000053060">
    <property type="component" value="Unassembled WGS sequence"/>
</dbReference>
<feature type="compositionally biased region" description="Low complexity" evidence="3">
    <location>
        <begin position="1"/>
        <end position="20"/>
    </location>
</feature>
<feature type="region of interest" description="Disordered" evidence="3">
    <location>
        <begin position="1"/>
        <end position="35"/>
    </location>
</feature>
<evidence type="ECO:0000259" key="4">
    <source>
        <dbReference type="PROSITE" id="PS50977"/>
    </source>
</evidence>
<dbReference type="GeneID" id="86864541"/>
<accession>A0A0V9UKE9</accession>
<dbReference type="GO" id="GO:0000976">
    <property type="term" value="F:transcription cis-regulatory region binding"/>
    <property type="evidence" value="ECO:0007669"/>
    <property type="project" value="TreeGrafter"/>
</dbReference>
<sequence>MTEQSTTETASEESASTQTSRPALGSTRSPGVGLRPAQRARYMRIIASAEELASEGGYDAVQMRAVADRSGVALGTVYRYFPSKNHLLVVALVLEFETAAEAVTTVEIPGDSAAERLMGVLRGVMPRLSENPLRYDALIRAAMFADASSAPELDRLGEVLTRLFAQAAGIDIVTEEVLNAVRIIADVWMSALVAWVAGRQSVDDVLAHMDTAVTLVFDRLNRLQRAS</sequence>
<dbReference type="Pfam" id="PF00440">
    <property type="entry name" value="TetR_N"/>
    <property type="match status" value="1"/>
</dbReference>
<evidence type="ECO:0000256" key="2">
    <source>
        <dbReference type="PROSITE-ProRule" id="PRU00335"/>
    </source>
</evidence>
<dbReference type="GO" id="GO:0003700">
    <property type="term" value="F:DNA-binding transcription factor activity"/>
    <property type="evidence" value="ECO:0007669"/>
    <property type="project" value="TreeGrafter"/>
</dbReference>
<dbReference type="PANTHER" id="PTHR30055:SF242">
    <property type="entry name" value="HTH-TYPE TRANSCRIPTIONAL REPRESSOR KSTR"/>
    <property type="match status" value="1"/>
</dbReference>
<proteinExistence type="predicted"/>
<dbReference type="InterPro" id="IPR041642">
    <property type="entry name" value="KstR_C"/>
</dbReference>
<dbReference type="PROSITE" id="PS50977">
    <property type="entry name" value="HTH_TETR_2"/>
    <property type="match status" value="1"/>
</dbReference>
<evidence type="ECO:0000313" key="5">
    <source>
        <dbReference type="EMBL" id="KSZ58461.1"/>
    </source>
</evidence>
<dbReference type="SUPFAM" id="SSF46689">
    <property type="entry name" value="Homeodomain-like"/>
    <property type="match status" value="1"/>
</dbReference>
<protein>
    <submittedName>
        <fullName evidence="5">TetR family transcriptional regulator</fullName>
    </submittedName>
</protein>
<name>A0A0V9UKE9_9NOCA</name>
<evidence type="ECO:0000256" key="1">
    <source>
        <dbReference type="ARBA" id="ARBA00023125"/>
    </source>
</evidence>
<dbReference type="Gene3D" id="1.10.357.10">
    <property type="entry name" value="Tetracycline Repressor, domain 2"/>
    <property type="match status" value="1"/>
</dbReference>
<dbReference type="Pfam" id="PF17925">
    <property type="entry name" value="TetR_C_20"/>
    <property type="match status" value="1"/>
</dbReference>
<reference evidence="6" key="1">
    <citation type="submission" date="2015-01" db="EMBL/GenBank/DDBJ databases">
        <title>Draft genome sequence of Rhodococcus pyridinivorans strain KG-16, a hydrocarbon-degrading bacterium.</title>
        <authorList>
            <person name="Aggarwal R.K."/>
            <person name="Dawar C."/>
        </authorList>
    </citation>
    <scope>NUCLEOTIDE SEQUENCE [LARGE SCALE GENOMIC DNA]</scope>
    <source>
        <strain evidence="6">KG-16</strain>
    </source>
</reference>
<dbReference type="PATRIC" id="fig|1441730.3.peg.2327"/>
<dbReference type="EMBL" id="AZXY01000005">
    <property type="protein sequence ID" value="KSZ58461.1"/>
    <property type="molecule type" value="Genomic_DNA"/>
</dbReference>
<dbReference type="PANTHER" id="PTHR30055">
    <property type="entry name" value="HTH-TYPE TRANSCRIPTIONAL REGULATOR RUTR"/>
    <property type="match status" value="1"/>
</dbReference>
<keyword evidence="1 2" id="KW-0238">DNA-binding</keyword>
<dbReference type="InterPro" id="IPR009057">
    <property type="entry name" value="Homeodomain-like_sf"/>
</dbReference>
<evidence type="ECO:0000313" key="6">
    <source>
        <dbReference type="Proteomes" id="UP000053060"/>
    </source>
</evidence>
<feature type="domain" description="HTH tetR-type" evidence="4">
    <location>
        <begin position="39"/>
        <end position="99"/>
    </location>
</feature>
<evidence type="ECO:0000256" key="3">
    <source>
        <dbReference type="SAM" id="MobiDB-lite"/>
    </source>
</evidence>
<feature type="DNA-binding region" description="H-T-H motif" evidence="2">
    <location>
        <begin position="62"/>
        <end position="81"/>
    </location>
</feature>
<dbReference type="AlphaFoldDB" id="A0A0V9UKE9"/>
<dbReference type="RefSeq" id="WP_060651933.1">
    <property type="nucleotide sequence ID" value="NZ_AZXY01000005.1"/>
</dbReference>